<dbReference type="EMBL" id="WTPW01000544">
    <property type="protein sequence ID" value="KAF0501134.1"/>
    <property type="molecule type" value="Genomic_DNA"/>
</dbReference>
<dbReference type="GO" id="GO:0034599">
    <property type="term" value="P:cellular response to oxidative stress"/>
    <property type="evidence" value="ECO:0007669"/>
    <property type="project" value="TreeGrafter"/>
</dbReference>
<proteinExistence type="predicted"/>
<dbReference type="InterPro" id="IPR014025">
    <property type="entry name" value="Glutaredoxin_subgr"/>
</dbReference>
<dbReference type="Proteomes" id="UP000439903">
    <property type="component" value="Unassembled WGS sequence"/>
</dbReference>
<dbReference type="GO" id="GO:0015038">
    <property type="term" value="F:glutathione disulfide oxidoreductase activity"/>
    <property type="evidence" value="ECO:0007669"/>
    <property type="project" value="TreeGrafter"/>
</dbReference>
<dbReference type="InterPro" id="IPR002109">
    <property type="entry name" value="Glutaredoxin"/>
</dbReference>
<dbReference type="AlphaFoldDB" id="A0A8H4EJW5"/>
<dbReference type="OrthoDB" id="423313at2759"/>
<reference evidence="2 3" key="1">
    <citation type="journal article" date="2019" name="Environ. Microbiol.">
        <title>At the nexus of three kingdoms: the genome of the mycorrhizal fungus Gigaspora margarita provides insights into plant, endobacterial and fungal interactions.</title>
        <authorList>
            <person name="Venice F."/>
            <person name="Ghignone S."/>
            <person name="Salvioli di Fossalunga A."/>
            <person name="Amselem J."/>
            <person name="Novero M."/>
            <person name="Xianan X."/>
            <person name="Sedzielewska Toro K."/>
            <person name="Morin E."/>
            <person name="Lipzen A."/>
            <person name="Grigoriev I.V."/>
            <person name="Henrissat B."/>
            <person name="Martin F.M."/>
            <person name="Bonfante P."/>
        </authorList>
    </citation>
    <scope>NUCLEOTIDE SEQUENCE [LARGE SCALE GENOMIC DNA]</scope>
    <source>
        <strain evidence="2 3">BEG34</strain>
    </source>
</reference>
<evidence type="ECO:0000313" key="3">
    <source>
        <dbReference type="Proteomes" id="UP000439903"/>
    </source>
</evidence>
<dbReference type="PROSITE" id="PS51354">
    <property type="entry name" value="GLUTAREDOXIN_2"/>
    <property type="match status" value="1"/>
</dbReference>
<gene>
    <name evidence="2" type="ORF">F8M41_020146</name>
</gene>
<evidence type="ECO:0000313" key="2">
    <source>
        <dbReference type="EMBL" id="KAF0501134.1"/>
    </source>
</evidence>
<dbReference type="PANTHER" id="PTHR45694:SF5">
    <property type="entry name" value="GLUTAREDOXIN 2"/>
    <property type="match status" value="1"/>
</dbReference>
<comment type="caution">
    <text evidence="2">The sequence shown here is derived from an EMBL/GenBank/DDBJ whole genome shotgun (WGS) entry which is preliminary data.</text>
</comment>
<dbReference type="Gene3D" id="3.40.30.10">
    <property type="entry name" value="Glutaredoxin"/>
    <property type="match status" value="1"/>
</dbReference>
<dbReference type="GO" id="GO:0000324">
    <property type="term" value="C:fungal-type vacuole"/>
    <property type="evidence" value="ECO:0007669"/>
    <property type="project" value="TreeGrafter"/>
</dbReference>
<sequence length="237" mass="26913">MSKAAILPTSHPIPPTNRRRNSLVEIGDHVIRTRRFRILSSTIGLFLCSLWVVVHFSDASTDMHTLYRFKNNEAAMVAASVMGDCGEEGIHSLEIQSHSRFSVYGHGHIHNVYEQSHLSNSVIIFDVNPKTVLEFEIDYLIHENPVIIFSKSNCPHSKRAKHILSGYNIYPQPVFIEIDKRSDMEEMQRVLFQFTRREIIPNVFVDGMSIGGSNELSTMHKNGKLKKVLIEAGVLDN</sequence>
<dbReference type="InterPro" id="IPR036249">
    <property type="entry name" value="Thioredoxin-like_sf"/>
</dbReference>
<feature type="domain" description="Glutaredoxin" evidence="1">
    <location>
        <begin position="146"/>
        <end position="208"/>
    </location>
</feature>
<dbReference type="PANTHER" id="PTHR45694">
    <property type="entry name" value="GLUTAREDOXIN 2"/>
    <property type="match status" value="1"/>
</dbReference>
<keyword evidence="3" id="KW-1185">Reference proteome</keyword>
<name>A0A8H4EJW5_GIGMA</name>
<accession>A0A8H4EJW5</accession>
<dbReference type="GO" id="GO:0005801">
    <property type="term" value="C:cis-Golgi network"/>
    <property type="evidence" value="ECO:0007669"/>
    <property type="project" value="TreeGrafter"/>
</dbReference>
<dbReference type="SUPFAM" id="SSF52833">
    <property type="entry name" value="Thioredoxin-like"/>
    <property type="match status" value="1"/>
</dbReference>
<dbReference type="GO" id="GO:0005796">
    <property type="term" value="C:Golgi lumen"/>
    <property type="evidence" value="ECO:0007669"/>
    <property type="project" value="TreeGrafter"/>
</dbReference>
<dbReference type="PRINTS" id="PR00160">
    <property type="entry name" value="GLUTAREDOXIN"/>
</dbReference>
<dbReference type="Pfam" id="PF00462">
    <property type="entry name" value="Glutaredoxin"/>
    <property type="match status" value="1"/>
</dbReference>
<protein>
    <submittedName>
        <fullName evidence="2">Thioredoxin-like protein</fullName>
    </submittedName>
</protein>
<evidence type="ECO:0000259" key="1">
    <source>
        <dbReference type="Pfam" id="PF00462"/>
    </source>
</evidence>
<dbReference type="CDD" id="cd03419">
    <property type="entry name" value="GRX_GRXh_1_2_like"/>
    <property type="match status" value="1"/>
</dbReference>
<organism evidence="2 3">
    <name type="scientific">Gigaspora margarita</name>
    <dbReference type="NCBI Taxonomy" id="4874"/>
    <lineage>
        <taxon>Eukaryota</taxon>
        <taxon>Fungi</taxon>
        <taxon>Fungi incertae sedis</taxon>
        <taxon>Mucoromycota</taxon>
        <taxon>Glomeromycotina</taxon>
        <taxon>Glomeromycetes</taxon>
        <taxon>Diversisporales</taxon>
        <taxon>Gigasporaceae</taxon>
        <taxon>Gigaspora</taxon>
    </lineage>
</organism>